<dbReference type="Gene3D" id="1.10.1200.10">
    <property type="entry name" value="ACP-like"/>
    <property type="match status" value="7"/>
</dbReference>
<evidence type="ECO:0000256" key="5">
    <source>
        <dbReference type="ARBA" id="ARBA00029454"/>
    </source>
</evidence>
<dbReference type="InterPro" id="IPR000873">
    <property type="entry name" value="AMP-dep_synth/lig_dom"/>
</dbReference>
<feature type="domain" description="Carrier" evidence="7">
    <location>
        <begin position="2620"/>
        <end position="2696"/>
    </location>
</feature>
<dbReference type="Gene3D" id="3.40.50.12780">
    <property type="entry name" value="N-terminal domain of ligase-like"/>
    <property type="match status" value="4"/>
</dbReference>
<dbReference type="GO" id="GO:0031177">
    <property type="term" value="F:phosphopantetheine binding"/>
    <property type="evidence" value="ECO:0007669"/>
    <property type="project" value="InterPro"/>
</dbReference>
<dbReference type="PROSITE" id="PS00012">
    <property type="entry name" value="PHOSPHOPANTETHEINE"/>
    <property type="match status" value="1"/>
</dbReference>
<keyword evidence="9" id="KW-1185">Reference proteome</keyword>
<gene>
    <name evidence="8" type="ORF">BDU57DRAFT_573349</name>
</gene>
<dbReference type="Pfam" id="PF00668">
    <property type="entry name" value="Condensation"/>
    <property type="match status" value="9"/>
</dbReference>
<feature type="domain" description="Carrier" evidence="7">
    <location>
        <begin position="1539"/>
        <end position="1615"/>
    </location>
</feature>
<feature type="compositionally biased region" description="Basic and acidic residues" evidence="6">
    <location>
        <begin position="6532"/>
        <end position="6556"/>
    </location>
</feature>
<evidence type="ECO:0000259" key="7">
    <source>
        <dbReference type="PROSITE" id="PS50075"/>
    </source>
</evidence>
<feature type="domain" description="Carrier" evidence="7">
    <location>
        <begin position="16"/>
        <end position="90"/>
    </location>
</feature>
<feature type="region of interest" description="Disordered" evidence="6">
    <location>
        <begin position="7032"/>
        <end position="7051"/>
    </location>
</feature>
<evidence type="ECO:0000256" key="1">
    <source>
        <dbReference type="ARBA" id="ARBA00004685"/>
    </source>
</evidence>
<reference evidence="8" key="1">
    <citation type="journal article" date="2020" name="Stud. Mycol.">
        <title>101 Dothideomycetes genomes: a test case for predicting lifestyles and emergence of pathogens.</title>
        <authorList>
            <person name="Haridas S."/>
            <person name="Albert R."/>
            <person name="Binder M."/>
            <person name="Bloem J."/>
            <person name="Labutti K."/>
            <person name="Salamov A."/>
            <person name="Andreopoulos B."/>
            <person name="Baker S."/>
            <person name="Barry K."/>
            <person name="Bills G."/>
            <person name="Bluhm B."/>
            <person name="Cannon C."/>
            <person name="Castanera R."/>
            <person name="Culley D."/>
            <person name="Daum C."/>
            <person name="Ezra D."/>
            <person name="Gonzalez J."/>
            <person name="Henrissat B."/>
            <person name="Kuo A."/>
            <person name="Liang C."/>
            <person name="Lipzen A."/>
            <person name="Lutzoni F."/>
            <person name="Magnuson J."/>
            <person name="Mondo S."/>
            <person name="Nolan M."/>
            <person name="Ohm R."/>
            <person name="Pangilinan J."/>
            <person name="Park H.-J."/>
            <person name="Ramirez L."/>
            <person name="Alfaro M."/>
            <person name="Sun H."/>
            <person name="Tritt A."/>
            <person name="Yoshinaga Y."/>
            <person name="Zwiers L.-H."/>
            <person name="Turgeon B."/>
            <person name="Goodwin S."/>
            <person name="Spatafora J."/>
            <person name="Crous P."/>
            <person name="Grigoriev I."/>
        </authorList>
    </citation>
    <scope>NUCLEOTIDE SEQUENCE</scope>
    <source>
        <strain evidence="8">HMLAC05119</strain>
    </source>
</reference>
<dbReference type="NCBIfam" id="NF003417">
    <property type="entry name" value="PRK04813.1"/>
    <property type="match status" value="4"/>
</dbReference>
<keyword evidence="2" id="KW-0596">Phosphopantetheine</keyword>
<dbReference type="InterPro" id="IPR045851">
    <property type="entry name" value="AMP-bd_C_sf"/>
</dbReference>
<dbReference type="InterPro" id="IPR023213">
    <property type="entry name" value="CAT-like_dom_sf"/>
</dbReference>
<feature type="domain" description="Carrier" evidence="7">
    <location>
        <begin position="6407"/>
        <end position="6483"/>
    </location>
</feature>
<dbReference type="Gene3D" id="3.30.300.30">
    <property type="match status" value="4"/>
</dbReference>
<dbReference type="InterPro" id="IPR020845">
    <property type="entry name" value="AMP-binding_CS"/>
</dbReference>
<feature type="region of interest" description="Disordered" evidence="6">
    <location>
        <begin position="6247"/>
        <end position="6290"/>
    </location>
</feature>
<dbReference type="FunFam" id="3.30.300.30:FF:000015">
    <property type="entry name" value="Nonribosomal peptide synthase SidD"/>
    <property type="match status" value="4"/>
</dbReference>
<dbReference type="InterPro" id="IPR006162">
    <property type="entry name" value="Ppantetheine_attach_site"/>
</dbReference>
<dbReference type="FunFam" id="3.30.559.10:FF:000037">
    <property type="entry name" value="Nonribosomal peptide synthase Pes1"/>
    <property type="match status" value="2"/>
</dbReference>
<dbReference type="Proteomes" id="UP000800096">
    <property type="component" value="Unassembled WGS sequence"/>
</dbReference>
<comment type="pathway">
    <text evidence="1">Mycotoxin biosynthesis.</text>
</comment>
<dbReference type="CDD" id="cd19542">
    <property type="entry name" value="CT_NRPS-like"/>
    <property type="match status" value="4"/>
</dbReference>
<dbReference type="InterPro" id="IPR009081">
    <property type="entry name" value="PP-bd_ACP"/>
</dbReference>
<dbReference type="SMART" id="SM00823">
    <property type="entry name" value="PKS_PP"/>
    <property type="match status" value="6"/>
</dbReference>
<accession>A0A6A5QPE1</accession>
<keyword evidence="3" id="KW-0597">Phosphoprotein</keyword>
<feature type="domain" description="Carrier" evidence="7">
    <location>
        <begin position="4176"/>
        <end position="4252"/>
    </location>
</feature>
<feature type="region of interest" description="Disordered" evidence="6">
    <location>
        <begin position="7154"/>
        <end position="7185"/>
    </location>
</feature>
<dbReference type="FunFam" id="3.30.559.10:FF:000016">
    <property type="entry name" value="Nonribosomal peptide synthase Pes1"/>
    <property type="match status" value="3"/>
</dbReference>
<dbReference type="InterPro" id="IPR020806">
    <property type="entry name" value="PKS_PP-bd"/>
</dbReference>
<dbReference type="PROSITE" id="PS00455">
    <property type="entry name" value="AMP_BINDING"/>
    <property type="match status" value="2"/>
</dbReference>
<dbReference type="SUPFAM" id="SSF52777">
    <property type="entry name" value="CoA-dependent acyltransferases"/>
    <property type="match status" value="18"/>
</dbReference>
<protein>
    <recommendedName>
        <fullName evidence="7">Carrier domain-containing protein</fullName>
    </recommendedName>
</protein>
<dbReference type="NCBIfam" id="TIGR01733">
    <property type="entry name" value="AA-adenyl-dom"/>
    <property type="match status" value="4"/>
</dbReference>
<dbReference type="FunFam" id="3.30.559.30:FF:000002">
    <property type="entry name" value="Nonribosomal peptide synthase Pes1"/>
    <property type="match status" value="3"/>
</dbReference>
<dbReference type="CDD" id="cd19534">
    <property type="entry name" value="E_NRPS"/>
    <property type="match status" value="3"/>
</dbReference>
<keyword evidence="4" id="KW-0436">Ligase</keyword>
<dbReference type="SUPFAM" id="SSF56801">
    <property type="entry name" value="Acetyl-CoA synthetase-like"/>
    <property type="match status" value="4"/>
</dbReference>
<dbReference type="FunFam" id="3.30.559.10:FF:000017">
    <property type="entry name" value="Nonribosomal peptide synthase Pes1"/>
    <property type="match status" value="3"/>
</dbReference>
<dbReference type="InterPro" id="IPR001242">
    <property type="entry name" value="Condensation_dom"/>
</dbReference>
<dbReference type="FunFam" id="3.30.559.30:FF:000003">
    <property type="entry name" value="Nonribosomal peptide synthase SidD"/>
    <property type="match status" value="2"/>
</dbReference>
<evidence type="ECO:0000256" key="3">
    <source>
        <dbReference type="ARBA" id="ARBA00022553"/>
    </source>
</evidence>
<dbReference type="InterPro" id="IPR042099">
    <property type="entry name" value="ANL_N_sf"/>
</dbReference>
<feature type="region of interest" description="Disordered" evidence="6">
    <location>
        <begin position="6532"/>
        <end position="6578"/>
    </location>
</feature>
<evidence type="ECO:0000256" key="4">
    <source>
        <dbReference type="ARBA" id="ARBA00022598"/>
    </source>
</evidence>
<dbReference type="InterPro" id="IPR010071">
    <property type="entry name" value="AA_adenyl_dom"/>
</dbReference>
<dbReference type="OrthoDB" id="416786at2759"/>
<dbReference type="InterPro" id="IPR036736">
    <property type="entry name" value="ACP-like_sf"/>
</dbReference>
<dbReference type="Gene3D" id="3.30.559.10">
    <property type="entry name" value="Chloramphenicol acetyltransferase-like domain"/>
    <property type="match status" value="9"/>
</dbReference>
<dbReference type="PROSITE" id="PS50075">
    <property type="entry name" value="CARRIER"/>
    <property type="match status" value="6"/>
</dbReference>
<dbReference type="CDD" id="cd05918">
    <property type="entry name" value="A_NRPS_SidN3_like"/>
    <property type="match status" value="4"/>
</dbReference>
<dbReference type="FunFam" id="1.10.1200.10:FF:000005">
    <property type="entry name" value="Nonribosomal peptide synthetase 1"/>
    <property type="match status" value="4"/>
</dbReference>
<evidence type="ECO:0000256" key="2">
    <source>
        <dbReference type="ARBA" id="ARBA00022450"/>
    </source>
</evidence>
<name>A0A6A5QPE1_AMPQU</name>
<comment type="similarity">
    <text evidence="5">Belongs to the NRP synthetase family.</text>
</comment>
<dbReference type="FunFam" id="3.40.50.980:FF:000001">
    <property type="entry name" value="Non-ribosomal peptide synthetase"/>
    <property type="match status" value="2"/>
</dbReference>
<dbReference type="GO" id="GO:0019748">
    <property type="term" value="P:secondary metabolic process"/>
    <property type="evidence" value="ECO:0007669"/>
    <property type="project" value="UniProtKB-ARBA"/>
</dbReference>
<proteinExistence type="inferred from homology"/>
<feature type="domain" description="Carrier" evidence="7">
    <location>
        <begin position="5254"/>
        <end position="5330"/>
    </location>
</feature>
<dbReference type="FunFam" id="3.30.559.10:FF:000031">
    <property type="entry name" value="Nonribosomal peptide synthase Pes1"/>
    <property type="match status" value="1"/>
</dbReference>
<dbReference type="PANTHER" id="PTHR45398:SF1">
    <property type="entry name" value="ENZYME, PUTATIVE (JCVI)-RELATED"/>
    <property type="match status" value="1"/>
</dbReference>
<dbReference type="EMBL" id="ML979135">
    <property type="protein sequence ID" value="KAF1915917.1"/>
    <property type="molecule type" value="Genomic_DNA"/>
</dbReference>
<feature type="compositionally biased region" description="Low complexity" evidence="6">
    <location>
        <begin position="6262"/>
        <end position="6283"/>
    </location>
</feature>
<dbReference type="SUPFAM" id="SSF47336">
    <property type="entry name" value="ACP-like"/>
    <property type="match status" value="6"/>
</dbReference>
<dbReference type="Gene3D" id="3.30.559.30">
    <property type="entry name" value="Nonribosomal peptide synthetase, condensation domain"/>
    <property type="match status" value="9"/>
</dbReference>
<dbReference type="FunFam" id="3.40.50.12780:FF:000014">
    <property type="entry name" value="Nonribosomal peptide synthetase 1"/>
    <property type="match status" value="4"/>
</dbReference>
<evidence type="ECO:0000313" key="8">
    <source>
        <dbReference type="EMBL" id="KAF1915917.1"/>
    </source>
</evidence>
<dbReference type="Pfam" id="PF00501">
    <property type="entry name" value="AMP-binding"/>
    <property type="match status" value="4"/>
</dbReference>
<dbReference type="CDD" id="cd19545">
    <property type="entry name" value="FUM14_C_NRPS-like"/>
    <property type="match status" value="2"/>
</dbReference>
<dbReference type="Pfam" id="PF00550">
    <property type="entry name" value="PP-binding"/>
    <property type="match status" value="6"/>
</dbReference>
<dbReference type="GO" id="GO:0016874">
    <property type="term" value="F:ligase activity"/>
    <property type="evidence" value="ECO:0007669"/>
    <property type="project" value="UniProtKB-KW"/>
</dbReference>
<organism evidence="8 9">
    <name type="scientific">Ampelomyces quisqualis</name>
    <name type="common">Powdery mildew agent</name>
    <dbReference type="NCBI Taxonomy" id="50730"/>
    <lineage>
        <taxon>Eukaryota</taxon>
        <taxon>Fungi</taxon>
        <taxon>Dikarya</taxon>
        <taxon>Ascomycota</taxon>
        <taxon>Pezizomycotina</taxon>
        <taxon>Dothideomycetes</taxon>
        <taxon>Pleosporomycetidae</taxon>
        <taxon>Pleosporales</taxon>
        <taxon>Pleosporineae</taxon>
        <taxon>Phaeosphaeriaceae</taxon>
        <taxon>Ampelomyces</taxon>
    </lineage>
</organism>
<dbReference type="PANTHER" id="PTHR45398">
    <property type="match status" value="1"/>
</dbReference>
<evidence type="ECO:0000313" key="9">
    <source>
        <dbReference type="Proteomes" id="UP000800096"/>
    </source>
</evidence>
<evidence type="ECO:0000256" key="6">
    <source>
        <dbReference type="SAM" id="MobiDB-lite"/>
    </source>
</evidence>
<sequence>MASVGREAPTMNDYTQSKTHMEEKLQSIWAHVLNLPHVPLDQSFLAVGGDSISAMQVVGQCRKNGVGLGVQEVLRSRSIPHLAEAVKEIEHTSYESMEYFDEEFDLTPIQSLYFQRPNEGRGHFNQSFYLQVKRRTTREEFQAAVEQLVGRHSMLRARFSHSHDLGWKQRLTNDVGGSYRFRHREVASKIEIDVMIANSQQCLDHVHGPLFAADFFDLDKDQFAFLTAHHIVIDLVSWRLLLEELEEILRGGELLPTALPFQKWAELQAEHAETLELDKVLPPVDVPPLDFDYWDIQCEDNTYGNASHALFELDSNVSSVFLTNCHSAFKTEPVELLLASLIQSWSHVFVDRPIPAIFNESHGREPWSSEIDISRTVGWFTALCPILVSPSQDPTETVRKVKDFKRRIPGNGRPYFARRCLTEEGRDSSNTHWPMEILFNYLGQYQQLERTDALLQPLDTMAGEYRAAGGTSDFGHTTPRWGLFEISAIVFKGRLKFAFTFNRHMRHQKRIQQWVAECQKTLCDMIEKLVIREPTPTPSDFPLLPLTEDGFNAMLASLKVKGIAPIDIEDAYPCSNMQEGLLLSQNKDAGFYAAATLHELKSRNGQLEPVAIAKAWRQIVQRHPALRTVFLENFGTEGLYSQVVLKSVDANIVYLQCESASEAVNAIKDQRSISYSSGKCQNHRFTICTTPEGRAFCSLDISHAIMDGHSMSLLACELRQACEGQLRGDGAPYSDYIAWLKQQPQEASLEFWKSYLDGSEVCSFPALNDGKTVEKRLVSIRMDMDSFSMPDLQNFCNSNGITLSNIFHTAWAITLSLYVGSKDVAFGYLTSARDADEIHRVEAMVGPMINTLVCRVNLSETSRCLLDVLQDVQRDYMEALPHRHIALADVQHVLNLSGASLFNTALSYRRLPPDTSVESTVVELVEVAPIYDPTEYPVSVNIEIGDTTVAVDLDYWSDFMSAGQATNVATTFRKALENIVYNSKRRMSDLDHLSGHSWQQILAWNVMPPTINECVHSKFGSWVKSQPEAPAIRGFDGEYNYAQLAEVTDRLAHHLVTLGVGPEVFVPTCFDKSTFAIVAMLSVLKAGGAAVPLDAKHPRPALQTRLEDCAAKVALTTASRAEKLEGLAQDIIIVDRMLLENLPVQEGTACTTVQPNNPCFVIFTSGSTGRPKGVVLEHAAMVTSAEAHGSKLGIGPGSRVLQFASYTFDNSLEEMFTSLQRGACVCVPSEDQRVNDLPGAIAELNANFMDLTPTVAALLKPTDVPSIEAMALGAEPLTKALIESWRPHVRVYGQYGPSEASINSAWRDFTDGGEATNIGRAIGSVSWVVDPDNRHRLMVIGGKGELCIEGPILSRGYLNDPEKTALAFIMDPEWAQTTGPTGRRFYCTGDLVQYTSEGEMIYMGRKDSQVKLNGQRIELGEIEHHLKLNLPEGTKSAVELVIFPENKALVGFICIDADSSVAPGIGQMTDSVRAIAKKVEVALGEVLPAYYVPAMFMPVTSMPMTTSGKLDRKVLRQLAAEVPETQMAPFRLAGNSGRAPSGHIEITLARLWAEVLKLSADTVGAEDSFFRLGGDSISAMRLVTASRKRGVVLNVANVFAQPKLAEMATTAAVMSSKELTTQADLTAVPFELIEKGDRQRIINFAATECGVFPDAIEDIYPCSRLQEGLISLSTRDPGSYVAQPTYRLPSTIDIPRFKAAWNKVIAHEAILRTRVIYNDEFGFLQVVVKEEPQWQTLAHLKDISEAHRRLPATPGGPLISFTTVGESTDSPFFIWTAHHAVYDGWSWSILFNQVESCYRDLSSELPASIPFSRFVKYLSTIKAEDSNQFWITHLENITAPQFPQLPAPDYKVQATSQIVRSVKMERRSDMEVTIPSLIRAAWGLLLATYSGSDDVLWGETNSGREAPVPDIESIVGPTLTTAPVRLQLNRDLTIREYLRETQRQASATLPHQFAGLQHIRKLSSETKVACDFQSFLGIVAGDNLQDVESDLWSMQSTGTLGTNFFSYALVFNCTVEKDNISVEVLYDSQITETWYIERLLQQFDFFIHCFNSSEYLDRPLSEIDLVNTTDMETIKIWNRATVPRIDRCIHDIISEDATILRPTAVAIEAWDTGAMSYRELDDRANALASRLLSLGVKPQSFVPLCFDKSGWTIVAILAVLKAGAAFVPLDFEAPILRLQELVSDFKAELILCATKYEQLCQSMGCNTLAIDRSSTEKHHGSVNALPHVQSDSVAYAFYTSGSTGKPKGAVINHSCWVSSSSAFAPTWNMSASSRVLQFASYIFDACLIEIFSTLMCGGTVCVPDQDSRTNDLVGVINKFDVNWATLTPSVVRMMQPSQVPNLKTLVLVGEAMSQQDLLTWADCVTLGNGYGPTECSAISTSNVMTLHTKPNNLGKAVTSRGWIVSRNNHNVLAPIAAVGELMLEGPAVGAGYLNDAEKTAQAFVRDVKWGPGNLESSETRLYKTGDLVKYNEDGTMLYLGRKDSQTKVRGQRLELSEVEHHLMEDGAVQNALAAVPVSGPCAKRLVGIVSIKDAPLSSASTHMLQLLPQELASLNITTIRDHLCERLPAYMIPSLWVAITRFPLTPGGKMDRRRVVQWLERMDTDMYRTVSTLGLEEAKGEANVTERKLQGIFAKVLNLPVKDIRLNQSFLHLGGDSIAAMQVSSQCRSQGLAITVQELIRAKSITALAADVATSTSENSVTTVAQEYNLSFDLSPIQRVFFSTVGDAYNHFNQAELFRVTRTFEIDDIKTALSALVKIHPMLRARFARNEANNWQQKIETNVDNSVRLRQHRVADSKDSTLQPIINDSQSTLNIISGPVFAVDVFDLDDTFSQAIAMVAHHLIIDVVSWGIILEDFQGLLNGASPPPQSLSYHAWLQQQATQANQDSASKVFPVAAVTPADSDYWGMAGQRNINADVVEHDMALSTRDTMLLLGAQDALGTETLDILVAALLESFRKTFPDRSTVTIHNEGHGRETFDAKQDLTRTVGWFSTLSPIHLPVSPEDSTDIVSTIRWVKDVRERTPGKGRPYFAYRQLTEAGQTRFASHWPAEVIFNYHGRLHHLDRQDALFHPLEGVESKEVGDNVPRLALFDITAAISQGAIKMSFGFNRHMKRQNEILAWIQECRQTLVDSVDQLLQVRPERSLSDFKLLPLTYNGMSRLSSALPIGTSLADVEDIYPASPMQQGILLTQMKHPELYMYHAILQVQCADASQSVDPRRVAEAWQVVVHRHPALRTVFIDSLARDGSKNQVVLKAKPGRTKFITDCDDSDVAKALREQPGIDCREALPPHSVTICKTKSGRVWVKLELSHAINDGTSITNILSDLSRAYERKLTRADAGPLYRDFIAHILSSSQDADVAYWKNYLSGVEPCFFPNLNDGKSGAHEHCSVEVNISDTAVVQAFCKKNGVTLSNVLQLTWALVLHYFVGASDVSFGVVASGRDVLVKNIEEAVGVFVNMLIARLTFSDETTIAQLLESLQTDSVNALAHQGCSLADVQNELQLPALFNSAFTFQRRSLSRDPEETALVYENMEAEDQGEYAITINADVSEEDVSVDFGYWMDRVCPSQAQNMADTFEKILNDIISSDVKQLTVGKIEAYTANSMRQILEWNAHPHPPISRCVHDMVHEQASTRPRTTKAIDGHDGAFTYQEFDKITDQLAFHLQSIGVTTETFVPILFEKSSWAIISMIAIMKAGGAYVPLDPKHPETRLQELISDVGAKVVLCSRMHHARATAVAATPVIVDAQAFRKLRIPSTAMPKPSATPENAAYCLFTSGTTGKPKGTIIPHEAFCTSATAFTRRMNINATSRTFQFASYTFDASCIEILSALTVGATVCVPSEEERMNNPAGAIRRLKATWSLLTPSVLGTIEPDRVPCLKTLVAGGEALPGPIIKKWGTSTCFINAYGPTECAVVAATCYKSTLDHKLLETEPGTIGTGSGCRLWVVHPRNHDKLMPVGSVGELVVEGATVARGYLNDEVKTAKAFIENPAWVSKIASYHAGFTASRMYKSGDLVRYNSDGSVSYIGRKDTQIKLNGQRIELGEIEFHVAKNFPDHVQSAVELVAPSNRSAKALAVFFALVYGDSEESTNAVQPVSTELPAADELLLPMSDDLRDMCKSTENGLGGSLPSYMIPAIFVPIKKMPWTSAGKLDRNRLRNLVQNLSREAMTPYRLTSMMNKKQPTSAAEKKLHKIVCTVLNLPPSAVGIDDSFIRLGGNSILAMRLVAAAQSEHMDLSVIDIFTQPKLSDLAAKCGPGDQLRDPEKPVQPFELLQPAISPAHVIEEVSQQCRVQKSHVQDVLPVSALQEALYTLSIKQSGAYVAQHVLELAGSVDVDKLKNAWEQAVQEVDILRTRIVQLKTGKFMQVVLSDAPIYWLENTSLDEIEEDAKRIPEHIGAPLTSYSIVRTAANNKYLVWTIHHSLYDGWSIALMLQRVQQIYHTGHSDLPCTSYKKFIKFLADVDIGASRIFWKRNLAGASTYQYPQQTHVAAEVTPTGQTLQHTMKLASRRRNDVTPSIVIRAAWAILLAAYTGSDDVVFGETLTGRDISVAGITEICGPTLTTVPTRVKVNRSGVVTDLLKIISADVTERIPHQHVGLSEIRRLGEDTAAACDFRNLLVIQTADEDVSESMWSVHDNGSQGNFFTYPLVIECTIGQTNVDFLAHYHENVISTFEVQRLLYSFESVLTQLSSVTQVRDIRVFSEQDAQLLRTWNAVEPTTIDETIPALFYKTVERQPNSIAVSAFDGEFTYAELGDSASRLAQELISLGAGPEHLIPTCLDKSRWAVVAIMAILIAGAGYVPLSPSYPASRQQQIITDCKASIVLCSPEYQVRFVGAVTKVVGVSEASVLNLPATQRSLPLRAKSSDTCYVIYTSGSTGVPKGVVVEHRAIASSSAAICQSLHMTSTSRVFQFCSFLFDVSVGEILTPLTCGATICMPSEQQRTTNVAAAITSLAATWAFLTPSVACLFDGPQVVPTLKTLVVGGEAMTPEVINRFATGLDLYNGYGPTEGTVFAVTNDHVSTQRDATNIGHVTRAGRSWLTKPTDPHQLAPLGSIAELCIEGPFLARGYLNNPEKTAESFVHTPAFIKDFAKVSSTRIYRTGDLVRYETDGSIIYIGRKDDQVKLAGQRIELGDIEHHLQTDVNIRHAVVQLPRSGPGKGKLIATISFASNVANSNIDEQQWRSLLLTPDIPSQVKIVKERLSDLLPPYMVPTVWAAVPRIPLLASAKVDRKQVGVWLETLDDASFQQILDIESSGEATAPVSDVAATLQRLCAAVLVKSVDEIKTNRSWLSLGGDSITAMQLLAKCRTEGIHLALNQVLRAKTLAHLARSIEPSLILDYENEETDKNFALSPIQRVYFGTKGNETGSHFNQSFTTRLGRTMAEGSLRTAFDQIVECHSMLRARFTKNKGGQWQQVVLGNPVNSYAFKTHSVITNAEVVATIATTQKSLDIQRGPVFAVDVISISSGEQIVFIAAHHLVIDVVSWKIILGDLEDLLKGGAAHQLPKALSFQSWCEKQNSHALTTTSRETIQNHLPALHPTDLAFWGMDKRSNVYGDVERDDFIINADITTLALNTNGSLKTDVVDLLLAAILHSFSRVFINRKVPTIFNESHGREPWDESNIDLSRTVGWFTTLYPITVPIAEDEDEVVHTIRQVKDLRRRIKDNGRPYFAHRLLSGADDNQQATGSEEPMEVLFNYLGNTQQAETDGSLFQPVQFSEDEEEMTSDVGMKTARLALFEVSAAVVDGQLQMNFMYNRWMKNQKGIRRWIAECHRTFQEIVTTLAEMKVPQPTITDFPLLPLESYERLDRVLKTLPAVGITSYDQVEDIYPCSVIQEGMLLSQIKDPDSYWSFTAFEVKSKRGAVELGRLAKAWQKVVDRHQALRTVMIDSVCKGGVFDQIVVKHPDTGLMTYACTDAELTMKLASIKYGDLNGKKKPHLPHQAAVVQTTSGRIIVKIIVNHAVIDGGSLAIIGRDLEEAYEGTLSDDEGPLYSDYIKHLRGLDSNVAINYWKNQLSGVKPCYFPPMPQQLGKPRQLRSLDIRFQRFAELHALAESKNVSLANILLAAWALVLRSYSGSSDVCYGYLTSGRNVPVDDVENAVGAFINMLVSRIQITTSGSLLDIIQKVQDDFIESIPYQHCSLAQFQHDLRLGGKALFNTAVSIQNSGATQAAAKPDTNIEFEQIDGHDASEYVITLNIDATRGDEAVRFAYWTDSVSDGEAKNVSSLMVKILTQVLADPVQTVVELDFAITDLPTPANKSPLPSPPSLSPTLTFSPRMRPRTMSSRSSSSLQIPRIHTPRVTSATSLEAPDWTHLIRSIVAEMVPQIVDQVIAKNKTIGPEPATAATINEMTSQMTGMLARRASISQREKPNLETGSIYSRGRRMSVTSNAESRIQTAAEMVAAAGVLATEALQSPDFVEKKLLGLWSELLDMVEDTIEKDDSFFNLGGDSIIAMRLVGAAREEGLSMTVADVFKNPKFTDMTRVVRVAGEVIDEVISRAGGGSVHGKDQAGLSDPTQRVPARAAALWDDFQSVISEYKGDEHGTRARKPLGEPEEARADAFKKWQGPTSSSPPRRPQVFRRNSSRSFVPQTIQEGIETVGPKSISLLGDPNVDSVISKVQVFKGGISDVFPVTDFQALAITGSLLESKWMLNYFFLEGDGPLELRKLKQSAYRICQVFDILRTVFVPYGDRFLQVVLRKLQPDFIYQQTDDSLETFTTELRQKDREHGPRLGEAFTQFVVVKQKQTSRYRIFMRLSHAQYDGVCIGKILEAFQAGYNGLPVSSAPSFGNFVRESAKTVSGAHDHWRETLRGSKMTEIVNRFGPNYQRSAGSTITLERKMTVRSLSRLNITAATIIKGAWAAVLAQIAGKSDIVFGHVISGRNSGVANIENIVGPCLNTVPVRVVYRPEWVVLDLLRFIQDQQIANMPYESLGFREIIRHCTEWPDWTNFSSVLQHDQNISDEKPTLQLGGIEFSLGAAGTQQDFADFSINSTSRGGTHLDIELTYAPNSTITAEYAENVFEMLCGNVVTFSEDPHAMLPSPPELSSQSSTTINSDQMRKRSEQKATIVLPTNSGLSKHEVNTLATTMRSAWQQILHDEHGASVNIELASDFFQLGGDIMGLAQVASILADEGFPVRVEDLLDKSVFVDQVSVLIVERKKQVEKEEQTEKSPWGDKGKSKKTETIKMKSDKKNGFGALARKIGLKKK</sequence>
<dbReference type="FunFam" id="3.30.559.30:FF:000005">
    <property type="entry name" value="Nonribosomal peptide synthase Pes1"/>
    <property type="match status" value="3"/>
</dbReference>